<proteinExistence type="predicted"/>
<name>A0A1M6WCT3_9ACTN</name>
<accession>A0A1M6WCT3</accession>
<gene>
    <name evidence="1" type="ORF">SAMN05421803_14218</name>
</gene>
<organism evidence="1 2">
    <name type="scientific">Nocardiopsis flavescens</name>
    <dbReference type="NCBI Taxonomy" id="758803"/>
    <lineage>
        <taxon>Bacteria</taxon>
        <taxon>Bacillati</taxon>
        <taxon>Actinomycetota</taxon>
        <taxon>Actinomycetes</taxon>
        <taxon>Streptosporangiales</taxon>
        <taxon>Nocardiopsidaceae</taxon>
        <taxon>Nocardiopsis</taxon>
    </lineage>
</organism>
<keyword evidence="2" id="KW-1185">Reference proteome</keyword>
<dbReference type="EMBL" id="FQZK01000042">
    <property type="protein sequence ID" value="SHK91468.1"/>
    <property type="molecule type" value="Genomic_DNA"/>
</dbReference>
<dbReference type="AlphaFoldDB" id="A0A1M6WCT3"/>
<reference evidence="1 2" key="1">
    <citation type="submission" date="2016-11" db="EMBL/GenBank/DDBJ databases">
        <authorList>
            <person name="Jaros S."/>
            <person name="Januszkiewicz K."/>
            <person name="Wedrychowicz H."/>
        </authorList>
    </citation>
    <scope>NUCLEOTIDE SEQUENCE [LARGE SCALE GENOMIC DNA]</scope>
    <source>
        <strain evidence="1 2">CGMCC 4.5723</strain>
    </source>
</reference>
<protein>
    <submittedName>
        <fullName evidence="1">Uncharacterized protein</fullName>
    </submittedName>
</protein>
<dbReference type="Proteomes" id="UP000184452">
    <property type="component" value="Unassembled WGS sequence"/>
</dbReference>
<evidence type="ECO:0000313" key="1">
    <source>
        <dbReference type="EMBL" id="SHK91468.1"/>
    </source>
</evidence>
<sequence length="74" mass="8184">MGISSIPSGSNANTSNSCRNYPIMKLNSPTHDHAAGTTNYRMVIEMSGHFLFPIPYGILQRLRLLIKNLSAIFC</sequence>
<evidence type="ECO:0000313" key="2">
    <source>
        <dbReference type="Proteomes" id="UP000184452"/>
    </source>
</evidence>